<accession>A0ACB8DJE7</accession>
<dbReference type="Proteomes" id="UP000821865">
    <property type="component" value="Chromosome 11"/>
</dbReference>
<keyword evidence="2" id="KW-1185">Reference proteome</keyword>
<comment type="caution">
    <text evidence="1">The sequence shown here is derived from an EMBL/GenBank/DDBJ whole genome shotgun (WGS) entry which is preliminary data.</text>
</comment>
<sequence length="276" mass="30220">MMQSQAAGGSPGGSTTTNRRSWNASTPLKRGGVTSSCLLRVKRDIADFASNAPSGIYIAAADNDTATIDAMVIGPSGTPYEGGFFRFFIRCPAAYPIEPPSVRFLTTDGGRVQMHPNLHKNGDVSLSVIDNSLVPAWSPAQSLTSLLISIRSLFTGDPLYDAAHAVRGQLDYSAECYREFVRHESIRIAVCDTVESYLQDHPPLPRAFRGTVLKTFAKFYSKYEKALMEQKRLNGAEMFDLIGGTKGTFQPDSLLARLRDIREKVAERDNAFALCV</sequence>
<protein>
    <submittedName>
        <fullName evidence="1">Uncharacterized protein</fullName>
    </submittedName>
</protein>
<gene>
    <name evidence="1" type="ORF">HPB49_014625</name>
</gene>
<evidence type="ECO:0000313" key="2">
    <source>
        <dbReference type="Proteomes" id="UP000821865"/>
    </source>
</evidence>
<dbReference type="EMBL" id="CM023480">
    <property type="protein sequence ID" value="KAH7970722.1"/>
    <property type="molecule type" value="Genomic_DNA"/>
</dbReference>
<evidence type="ECO:0000313" key="1">
    <source>
        <dbReference type="EMBL" id="KAH7970722.1"/>
    </source>
</evidence>
<proteinExistence type="predicted"/>
<reference evidence="1" key="1">
    <citation type="submission" date="2020-05" db="EMBL/GenBank/DDBJ databases">
        <title>Large-scale comparative analyses of tick genomes elucidate their genetic diversity and vector capacities.</title>
        <authorList>
            <person name="Jia N."/>
            <person name="Wang J."/>
            <person name="Shi W."/>
            <person name="Du L."/>
            <person name="Sun Y."/>
            <person name="Zhan W."/>
            <person name="Jiang J."/>
            <person name="Wang Q."/>
            <person name="Zhang B."/>
            <person name="Ji P."/>
            <person name="Sakyi L.B."/>
            <person name="Cui X."/>
            <person name="Yuan T."/>
            <person name="Jiang B."/>
            <person name="Yang W."/>
            <person name="Lam T.T.-Y."/>
            <person name="Chang Q."/>
            <person name="Ding S."/>
            <person name="Wang X."/>
            <person name="Zhu J."/>
            <person name="Ruan X."/>
            <person name="Zhao L."/>
            <person name="Wei J."/>
            <person name="Que T."/>
            <person name="Du C."/>
            <person name="Cheng J."/>
            <person name="Dai P."/>
            <person name="Han X."/>
            <person name="Huang E."/>
            <person name="Gao Y."/>
            <person name="Liu J."/>
            <person name="Shao H."/>
            <person name="Ye R."/>
            <person name="Li L."/>
            <person name="Wei W."/>
            <person name="Wang X."/>
            <person name="Wang C."/>
            <person name="Yang T."/>
            <person name="Huo Q."/>
            <person name="Li W."/>
            <person name="Guo W."/>
            <person name="Chen H."/>
            <person name="Zhou L."/>
            <person name="Ni X."/>
            <person name="Tian J."/>
            <person name="Zhou Y."/>
            <person name="Sheng Y."/>
            <person name="Liu T."/>
            <person name="Pan Y."/>
            <person name="Xia L."/>
            <person name="Li J."/>
            <person name="Zhao F."/>
            <person name="Cao W."/>
        </authorList>
    </citation>
    <scope>NUCLEOTIDE SEQUENCE</scope>
    <source>
        <strain evidence="1">Dsil-2018</strain>
    </source>
</reference>
<organism evidence="1 2">
    <name type="scientific">Dermacentor silvarum</name>
    <name type="common">Tick</name>
    <dbReference type="NCBI Taxonomy" id="543639"/>
    <lineage>
        <taxon>Eukaryota</taxon>
        <taxon>Metazoa</taxon>
        <taxon>Ecdysozoa</taxon>
        <taxon>Arthropoda</taxon>
        <taxon>Chelicerata</taxon>
        <taxon>Arachnida</taxon>
        <taxon>Acari</taxon>
        <taxon>Parasitiformes</taxon>
        <taxon>Ixodida</taxon>
        <taxon>Ixodoidea</taxon>
        <taxon>Ixodidae</taxon>
        <taxon>Rhipicephalinae</taxon>
        <taxon>Dermacentor</taxon>
    </lineage>
</organism>
<name>A0ACB8DJE7_DERSI</name>